<dbReference type="RefSeq" id="WP_061921432.1">
    <property type="nucleotide sequence ID" value="NZ_CP012669.1"/>
</dbReference>
<sequence>MRNVLPDGVEKYAESPLFSEQTVPEKLISEHDLKAGVWGKLCVIDGTLEYHIPGGSHRSQLLKAGEYVVIEPQQVHFVKPVRNVQFKVEFYR</sequence>
<keyword evidence="3" id="KW-1185">Reference proteome</keyword>
<organism evidence="2 3">
    <name type="scientific">Altererythrobacter epoxidivorans</name>
    <dbReference type="NCBI Taxonomy" id="361183"/>
    <lineage>
        <taxon>Bacteria</taxon>
        <taxon>Pseudomonadati</taxon>
        <taxon>Pseudomonadota</taxon>
        <taxon>Alphaproteobacteria</taxon>
        <taxon>Sphingomonadales</taxon>
        <taxon>Erythrobacteraceae</taxon>
        <taxon>Altererythrobacter</taxon>
    </lineage>
</organism>
<dbReference type="InterPro" id="IPR014710">
    <property type="entry name" value="RmlC-like_jellyroll"/>
</dbReference>
<dbReference type="InterPro" id="IPR015392">
    <property type="entry name" value="TehB/YeaR-like_dom"/>
</dbReference>
<dbReference type="KEGG" id="aep:AMC99_00122"/>
<dbReference type="SUPFAM" id="SSF51197">
    <property type="entry name" value="Clavaminate synthase-like"/>
    <property type="match status" value="1"/>
</dbReference>
<dbReference type="EMBL" id="CP012669">
    <property type="protein sequence ID" value="ALE15438.1"/>
    <property type="molecule type" value="Genomic_DNA"/>
</dbReference>
<reference evidence="2 3" key="1">
    <citation type="submission" date="2015-09" db="EMBL/GenBank/DDBJ databases">
        <title>Complete genome sequence of a benzo[a]pyrene-degrading bacterium Altererythrobacter epoxidivorans CGMCC 1.7731T.</title>
        <authorList>
            <person name="Li Z."/>
            <person name="Cheng H."/>
            <person name="Huo Y."/>
            <person name="Xu X."/>
        </authorList>
    </citation>
    <scope>NUCLEOTIDE SEQUENCE [LARGE SCALE GENOMIC DNA]</scope>
    <source>
        <strain evidence="2 3">CGMCC 1.7731</strain>
    </source>
</reference>
<evidence type="ECO:0000313" key="2">
    <source>
        <dbReference type="EMBL" id="ALE15438.1"/>
    </source>
</evidence>
<feature type="domain" description="TehB/YeaR-like" evidence="1">
    <location>
        <begin position="15"/>
        <end position="88"/>
    </location>
</feature>
<gene>
    <name evidence="2" type="ORF">AMC99_00122</name>
</gene>
<dbReference type="Gene3D" id="2.60.120.10">
    <property type="entry name" value="Jelly Rolls"/>
    <property type="match status" value="1"/>
</dbReference>
<evidence type="ECO:0000259" key="1">
    <source>
        <dbReference type="Pfam" id="PF09313"/>
    </source>
</evidence>
<name>A0A0M4MTH9_9SPHN</name>
<dbReference type="Pfam" id="PF09313">
    <property type="entry name" value="TehB-like"/>
    <property type="match status" value="1"/>
</dbReference>
<dbReference type="STRING" id="361183.AMC99_00122"/>
<dbReference type="PATRIC" id="fig|361183.4.peg.127"/>
<proteinExistence type="predicted"/>
<accession>A0A0M4MTH9</accession>
<evidence type="ECO:0000313" key="3">
    <source>
        <dbReference type="Proteomes" id="UP000057938"/>
    </source>
</evidence>
<dbReference type="AlphaFoldDB" id="A0A0M4MTH9"/>
<protein>
    <recommendedName>
        <fullName evidence="1">TehB/YeaR-like domain-containing protein</fullName>
    </recommendedName>
</protein>
<dbReference type="Proteomes" id="UP000057938">
    <property type="component" value="Chromosome"/>
</dbReference>